<accession>B3QW91</accession>
<name>B3QW91_CHLT3</name>
<proteinExistence type="predicted"/>
<gene>
    <name evidence="1" type="ordered locus">Ctha_0735</name>
</gene>
<dbReference type="AlphaFoldDB" id="B3QW91"/>
<reference evidence="1 2" key="1">
    <citation type="submission" date="2008-06" db="EMBL/GenBank/DDBJ databases">
        <title>Complete sequence of Chloroherpeton thalassium ATCC 35110.</title>
        <authorList>
            <consortium name="US DOE Joint Genome Institute"/>
            <person name="Lucas S."/>
            <person name="Copeland A."/>
            <person name="Lapidus A."/>
            <person name="Glavina del Rio T."/>
            <person name="Dalin E."/>
            <person name="Tice H."/>
            <person name="Bruce D."/>
            <person name="Goodwin L."/>
            <person name="Pitluck S."/>
            <person name="Schmutz J."/>
            <person name="Larimer F."/>
            <person name="Land M."/>
            <person name="Hauser L."/>
            <person name="Kyrpides N."/>
            <person name="Mikhailova N."/>
            <person name="Liu Z."/>
            <person name="Li T."/>
            <person name="Zhao F."/>
            <person name="Overmann J."/>
            <person name="Bryant D.A."/>
            <person name="Richardson P."/>
        </authorList>
    </citation>
    <scope>NUCLEOTIDE SEQUENCE [LARGE SCALE GENOMIC DNA]</scope>
    <source>
        <strain evidence="2">ATCC 35110 / GB-78</strain>
    </source>
</reference>
<evidence type="ECO:0000313" key="1">
    <source>
        <dbReference type="EMBL" id="ACF13204.1"/>
    </source>
</evidence>
<evidence type="ECO:0000313" key="2">
    <source>
        <dbReference type="Proteomes" id="UP000001208"/>
    </source>
</evidence>
<dbReference type="KEGG" id="cts:Ctha_0735"/>
<dbReference type="OrthoDB" id="1493493at2"/>
<dbReference type="EMBL" id="CP001100">
    <property type="protein sequence ID" value="ACF13204.1"/>
    <property type="molecule type" value="Genomic_DNA"/>
</dbReference>
<evidence type="ECO:0008006" key="3">
    <source>
        <dbReference type="Google" id="ProtNLM"/>
    </source>
</evidence>
<sequence>MLGKTQHIGEVVSSNTVSFSAVIPDSSSAQAVLPVQFGDLIKVETESVFAYAVVYYIEHAPTDSHRKVFPHGRTKDELRREMPQVFELIQTSFHALMVGYEQNNFLRQGLPPQPPGLHDFVFHTTSEEQKAFFDKGFSYLRIFMNSKDVQPDELLVSFLRKYFSIIEKRKLVAIGKELSYLVDDDHRRLEQILERIFD</sequence>
<dbReference type="Proteomes" id="UP000001208">
    <property type="component" value="Chromosome"/>
</dbReference>
<dbReference type="STRING" id="517418.Ctha_0735"/>
<dbReference type="RefSeq" id="WP_012499288.1">
    <property type="nucleotide sequence ID" value="NC_011026.1"/>
</dbReference>
<organism evidence="1 2">
    <name type="scientific">Chloroherpeton thalassium (strain ATCC 35110 / GB-78)</name>
    <dbReference type="NCBI Taxonomy" id="517418"/>
    <lineage>
        <taxon>Bacteria</taxon>
        <taxon>Pseudomonadati</taxon>
        <taxon>Chlorobiota</taxon>
        <taxon>Chlorobiia</taxon>
        <taxon>Chlorobiales</taxon>
        <taxon>Chloroherpetonaceae</taxon>
        <taxon>Chloroherpeton</taxon>
    </lineage>
</organism>
<protein>
    <recommendedName>
        <fullName evidence="3">Helicase HerA barrel domain-containing protein</fullName>
    </recommendedName>
</protein>
<keyword evidence="2" id="KW-1185">Reference proteome</keyword>
<dbReference type="eggNOG" id="ENOG502Z832">
    <property type="taxonomic scope" value="Bacteria"/>
</dbReference>
<dbReference type="HOGENOM" id="CLU_112459_0_0_10"/>